<organism evidence="1 2">
    <name type="scientific">Ceratitis capitata</name>
    <name type="common">Mediterranean fruit fly</name>
    <name type="synonym">Tephritis capitata</name>
    <dbReference type="NCBI Taxonomy" id="7213"/>
    <lineage>
        <taxon>Eukaryota</taxon>
        <taxon>Metazoa</taxon>
        <taxon>Ecdysozoa</taxon>
        <taxon>Arthropoda</taxon>
        <taxon>Hexapoda</taxon>
        <taxon>Insecta</taxon>
        <taxon>Pterygota</taxon>
        <taxon>Neoptera</taxon>
        <taxon>Endopterygota</taxon>
        <taxon>Diptera</taxon>
        <taxon>Brachycera</taxon>
        <taxon>Muscomorpha</taxon>
        <taxon>Tephritoidea</taxon>
        <taxon>Tephritidae</taxon>
        <taxon>Ceratitis</taxon>
        <taxon>Ceratitis</taxon>
    </lineage>
</organism>
<dbReference type="PROSITE" id="PS51257">
    <property type="entry name" value="PROKAR_LIPOPROTEIN"/>
    <property type="match status" value="1"/>
</dbReference>
<gene>
    <name evidence="1" type="ORF">CCAP1982_LOCUS2609</name>
</gene>
<dbReference type="AlphaFoldDB" id="A0A811U3S3"/>
<evidence type="ECO:0000313" key="1">
    <source>
        <dbReference type="EMBL" id="CAD6993812.1"/>
    </source>
</evidence>
<reference evidence="1" key="1">
    <citation type="submission" date="2020-11" db="EMBL/GenBank/DDBJ databases">
        <authorList>
            <person name="Whitehead M."/>
        </authorList>
    </citation>
    <scope>NUCLEOTIDE SEQUENCE</scope>
    <source>
        <strain evidence="1">EGII</strain>
    </source>
</reference>
<comment type="caution">
    <text evidence="1">The sequence shown here is derived from an EMBL/GenBank/DDBJ whole genome shotgun (WGS) entry which is preliminary data.</text>
</comment>
<protein>
    <submittedName>
        <fullName evidence="1">(Mediterranean fruit fly) hypothetical protein</fullName>
    </submittedName>
</protein>
<accession>A0A811U3S3</accession>
<sequence length="128" mass="14561">MFRIPKLNLDAPHKSFKFPKLLLYNFISISLFACEKAETTNINNSPEINFVDGMFAGNLIQINSLPNKMNNILDIIFEDESLILELIECAFPTCKLDMHHVPLFLSLLSVQSFLISTWFHAAGTLEID</sequence>
<dbReference type="EMBL" id="CAJHJT010000001">
    <property type="protein sequence ID" value="CAD6993812.1"/>
    <property type="molecule type" value="Genomic_DNA"/>
</dbReference>
<proteinExistence type="predicted"/>
<name>A0A811U3S3_CERCA</name>
<dbReference type="Proteomes" id="UP000606786">
    <property type="component" value="Unassembled WGS sequence"/>
</dbReference>
<keyword evidence="2" id="KW-1185">Reference proteome</keyword>
<evidence type="ECO:0000313" key="2">
    <source>
        <dbReference type="Proteomes" id="UP000606786"/>
    </source>
</evidence>